<dbReference type="InterPro" id="IPR013783">
    <property type="entry name" value="Ig-like_fold"/>
</dbReference>
<evidence type="ECO:0000256" key="6">
    <source>
        <dbReference type="ARBA" id="ARBA00023136"/>
    </source>
</evidence>
<keyword evidence="3" id="KW-0430">Lectin</keyword>
<keyword evidence="11" id="KW-1185">Reference proteome</keyword>
<gene>
    <name evidence="10" type="ORF">KUDE01_020768</name>
</gene>
<comment type="caution">
    <text evidence="10">The sequence shown here is derived from an EMBL/GenBank/DDBJ whole genome shotgun (WGS) entry which is preliminary data.</text>
</comment>
<dbReference type="EMBL" id="JASDAP010000010">
    <property type="protein sequence ID" value="KAK1895317.1"/>
    <property type="molecule type" value="Genomic_DNA"/>
</dbReference>
<protein>
    <submittedName>
        <fullName evidence="10">Myeloid cell surface antigen CD33</fullName>
    </submittedName>
</protein>
<dbReference type="Pfam" id="PF07686">
    <property type="entry name" value="V-set"/>
    <property type="match status" value="1"/>
</dbReference>
<dbReference type="InterPro" id="IPR036179">
    <property type="entry name" value="Ig-like_dom_sf"/>
</dbReference>
<keyword evidence="2" id="KW-0812">Transmembrane</keyword>
<evidence type="ECO:0000313" key="10">
    <source>
        <dbReference type="EMBL" id="KAK1895317.1"/>
    </source>
</evidence>
<organism evidence="10 11">
    <name type="scientific">Dissostichus eleginoides</name>
    <name type="common">Patagonian toothfish</name>
    <name type="synonym">Dissostichus amissus</name>
    <dbReference type="NCBI Taxonomy" id="100907"/>
    <lineage>
        <taxon>Eukaryota</taxon>
        <taxon>Metazoa</taxon>
        <taxon>Chordata</taxon>
        <taxon>Craniata</taxon>
        <taxon>Vertebrata</taxon>
        <taxon>Euteleostomi</taxon>
        <taxon>Actinopterygii</taxon>
        <taxon>Neopterygii</taxon>
        <taxon>Teleostei</taxon>
        <taxon>Neoteleostei</taxon>
        <taxon>Acanthomorphata</taxon>
        <taxon>Eupercaria</taxon>
        <taxon>Perciformes</taxon>
        <taxon>Notothenioidei</taxon>
        <taxon>Nototheniidae</taxon>
        <taxon>Dissostichus</taxon>
    </lineage>
</organism>
<feature type="compositionally biased region" description="Basic and acidic residues" evidence="8">
    <location>
        <begin position="253"/>
        <end position="284"/>
    </location>
</feature>
<dbReference type="SUPFAM" id="SSF48726">
    <property type="entry name" value="Immunoglobulin"/>
    <property type="match status" value="1"/>
</dbReference>
<evidence type="ECO:0000256" key="3">
    <source>
        <dbReference type="ARBA" id="ARBA00022734"/>
    </source>
</evidence>
<dbReference type="Proteomes" id="UP001228049">
    <property type="component" value="Unassembled WGS sequence"/>
</dbReference>
<dbReference type="GO" id="GO:0005886">
    <property type="term" value="C:plasma membrane"/>
    <property type="evidence" value="ECO:0007669"/>
    <property type="project" value="TreeGrafter"/>
</dbReference>
<dbReference type="Gene3D" id="2.60.40.10">
    <property type="entry name" value="Immunoglobulins"/>
    <property type="match status" value="2"/>
</dbReference>
<keyword evidence="6" id="KW-0472">Membrane</keyword>
<proteinExistence type="inferred from homology"/>
<dbReference type="InterPro" id="IPR051036">
    <property type="entry name" value="SIGLEC"/>
</dbReference>
<keyword evidence="5" id="KW-1133">Transmembrane helix</keyword>
<dbReference type="InterPro" id="IPR007110">
    <property type="entry name" value="Ig-like_dom"/>
</dbReference>
<reference evidence="10" key="1">
    <citation type="submission" date="2023-04" db="EMBL/GenBank/DDBJ databases">
        <title>Chromosome-level genome of Chaenocephalus aceratus.</title>
        <authorList>
            <person name="Park H."/>
        </authorList>
    </citation>
    <scope>NUCLEOTIDE SEQUENCE</scope>
    <source>
        <strain evidence="10">DE</strain>
        <tissue evidence="10">Muscle</tissue>
    </source>
</reference>
<feature type="domain" description="Ig-like" evidence="9">
    <location>
        <begin position="140"/>
        <end position="176"/>
    </location>
</feature>
<evidence type="ECO:0000256" key="4">
    <source>
        <dbReference type="ARBA" id="ARBA00022889"/>
    </source>
</evidence>
<dbReference type="GO" id="GO:0007155">
    <property type="term" value="P:cell adhesion"/>
    <property type="evidence" value="ECO:0007669"/>
    <property type="project" value="UniProtKB-KW"/>
</dbReference>
<name>A0AAD9C3J5_DISEL</name>
<evidence type="ECO:0000256" key="7">
    <source>
        <dbReference type="ARBA" id="ARBA00038361"/>
    </source>
</evidence>
<dbReference type="InterPro" id="IPR013106">
    <property type="entry name" value="Ig_V-set"/>
</dbReference>
<comment type="subcellular location">
    <subcellularLocation>
        <location evidence="1">Membrane</location>
        <topology evidence="1">Single-pass membrane protein</topology>
    </subcellularLocation>
</comment>
<dbReference type="PROSITE" id="PS50835">
    <property type="entry name" value="IG_LIKE"/>
    <property type="match status" value="1"/>
</dbReference>
<feature type="region of interest" description="Disordered" evidence="8">
    <location>
        <begin position="210"/>
        <end position="230"/>
    </location>
</feature>
<dbReference type="InterPro" id="IPR003599">
    <property type="entry name" value="Ig_sub"/>
</dbReference>
<dbReference type="PANTHER" id="PTHR12035">
    <property type="entry name" value="SIALIC ACID BINDING IMMUNOGLOBULIN-LIKE LECTIN"/>
    <property type="match status" value="1"/>
</dbReference>
<evidence type="ECO:0000256" key="2">
    <source>
        <dbReference type="ARBA" id="ARBA00022692"/>
    </source>
</evidence>
<dbReference type="AlphaFoldDB" id="A0AAD9C3J5"/>
<dbReference type="PANTHER" id="PTHR12035:SF128">
    <property type="entry name" value="BRANCHED CHAIN KETO ACID DEHYDROGENASE E1 SUBUNIT BETA,-LIKE-RELATED"/>
    <property type="match status" value="1"/>
</dbReference>
<evidence type="ECO:0000256" key="8">
    <source>
        <dbReference type="SAM" id="MobiDB-lite"/>
    </source>
</evidence>
<evidence type="ECO:0000256" key="1">
    <source>
        <dbReference type="ARBA" id="ARBA00004167"/>
    </source>
</evidence>
<dbReference type="GO" id="GO:0033691">
    <property type="term" value="F:sialic acid binding"/>
    <property type="evidence" value="ECO:0007669"/>
    <property type="project" value="TreeGrafter"/>
</dbReference>
<dbReference type="GO" id="GO:0030246">
    <property type="term" value="F:carbohydrate binding"/>
    <property type="evidence" value="ECO:0007669"/>
    <property type="project" value="UniProtKB-KW"/>
</dbReference>
<feature type="region of interest" description="Disordered" evidence="8">
    <location>
        <begin position="246"/>
        <end position="288"/>
    </location>
</feature>
<evidence type="ECO:0000313" key="11">
    <source>
        <dbReference type="Proteomes" id="UP001228049"/>
    </source>
</evidence>
<evidence type="ECO:0000256" key="5">
    <source>
        <dbReference type="ARBA" id="ARBA00022989"/>
    </source>
</evidence>
<evidence type="ECO:0000259" key="9">
    <source>
        <dbReference type="PROSITE" id="PS50835"/>
    </source>
</evidence>
<accession>A0AAD9C3J5</accession>
<comment type="similarity">
    <text evidence="7">Belongs to the immunoglobulin superfamily. SIGLEC (sialic acid binding Ig-like lectin) family.</text>
</comment>
<sequence>MATRGASVWGKQHCKPRNFCITLSDADIPAEAGLCVVIPCSFTTDNSFIPKHMVWYKCENSKCEDSVIFQTKEKNKVQPRFVGRVSLLEPDVSKKKCSIIINDLTESDSGAYRLRVNGDSSGFTFIRKTTVTVKGLTQKPSVTIPALTEGQQTTLTCTAPVLCSGSDPKITWTWRGAGEKDSQITGNITAFKTENLTAISAGEAVQNDWTQDEEAAEGGAVAPPNDDGVPREVEYSDINFSLLKRKCPNGPEATKETTETEYAEVKRKRERQDDGGKDGEKVEGNEEEEVMLVRDKEVEQCMSAEEVEGGQDMALYSNLNEIMGKV</sequence>
<dbReference type="SMART" id="SM00409">
    <property type="entry name" value="IG"/>
    <property type="match status" value="1"/>
</dbReference>
<keyword evidence="4" id="KW-0130">Cell adhesion</keyword>